<dbReference type="PANTHER" id="PTHR30509:SF9">
    <property type="entry name" value="MULTIDRUG RESISTANCE PROTEIN MDTO"/>
    <property type="match status" value="1"/>
</dbReference>
<dbReference type="GO" id="GO:0005886">
    <property type="term" value="C:plasma membrane"/>
    <property type="evidence" value="ECO:0007669"/>
    <property type="project" value="UniProtKB-SubCell"/>
</dbReference>
<feature type="transmembrane region" description="Helical" evidence="7">
    <location>
        <begin position="103"/>
        <end position="119"/>
    </location>
</feature>
<dbReference type="Pfam" id="PF04632">
    <property type="entry name" value="FUSC"/>
    <property type="match status" value="1"/>
</dbReference>
<feature type="transmembrane region" description="Helical" evidence="7">
    <location>
        <begin position="156"/>
        <end position="176"/>
    </location>
</feature>
<evidence type="ECO:0000256" key="7">
    <source>
        <dbReference type="SAM" id="Phobius"/>
    </source>
</evidence>
<dbReference type="InterPro" id="IPR006726">
    <property type="entry name" value="PHBA_efflux_AaeB/fusaric-R"/>
</dbReference>
<comment type="subcellular location">
    <subcellularLocation>
        <location evidence="1">Cell membrane</location>
        <topology evidence="1">Multi-pass membrane protein</topology>
    </subcellularLocation>
</comment>
<evidence type="ECO:0000313" key="9">
    <source>
        <dbReference type="Proteomes" id="UP000239025"/>
    </source>
</evidence>
<keyword evidence="5 7" id="KW-1133">Transmembrane helix</keyword>
<feature type="transmembrane region" description="Helical" evidence="7">
    <location>
        <begin position="495"/>
        <end position="513"/>
    </location>
</feature>
<keyword evidence="4 7" id="KW-0812">Transmembrane</keyword>
<dbReference type="PANTHER" id="PTHR30509">
    <property type="entry name" value="P-HYDROXYBENZOIC ACID EFFLUX PUMP SUBUNIT-RELATED"/>
    <property type="match status" value="1"/>
</dbReference>
<reference evidence="9" key="1">
    <citation type="submission" date="2017-11" db="EMBL/GenBank/DDBJ databases">
        <authorList>
            <person name="Blom J."/>
        </authorList>
    </citation>
    <scope>NUCLEOTIDE SEQUENCE [LARGE SCALE GENOMIC DNA]</scope>
</reference>
<feature type="transmembrane region" description="Helical" evidence="7">
    <location>
        <begin position="470"/>
        <end position="488"/>
    </location>
</feature>
<evidence type="ECO:0000313" key="8">
    <source>
        <dbReference type="EMBL" id="SOS16323.1"/>
    </source>
</evidence>
<feature type="transmembrane region" description="Helical" evidence="7">
    <location>
        <begin position="446"/>
        <end position="464"/>
    </location>
</feature>
<accession>A0A193SKC2</accession>
<dbReference type="Proteomes" id="UP000239025">
    <property type="component" value="Chromosome 1"/>
</dbReference>
<feature type="transmembrane region" description="Helical" evidence="7">
    <location>
        <begin position="27"/>
        <end position="45"/>
    </location>
</feature>
<evidence type="ECO:0000256" key="1">
    <source>
        <dbReference type="ARBA" id="ARBA00004651"/>
    </source>
</evidence>
<proteinExistence type="predicted"/>
<gene>
    <name evidence="8" type="ORF">PL963_01041</name>
</gene>
<dbReference type="RefSeq" id="WP_065349154.1">
    <property type="nucleotide sequence ID" value="NZ_LT222319.1"/>
</dbReference>
<feature type="transmembrane region" description="Helical" evidence="7">
    <location>
        <begin position="418"/>
        <end position="434"/>
    </location>
</feature>
<evidence type="ECO:0000256" key="6">
    <source>
        <dbReference type="ARBA" id="ARBA00023136"/>
    </source>
</evidence>
<evidence type="ECO:0000256" key="4">
    <source>
        <dbReference type="ARBA" id="ARBA00022692"/>
    </source>
</evidence>
<feature type="transmembrane region" description="Helical" evidence="7">
    <location>
        <begin position="525"/>
        <end position="543"/>
    </location>
</feature>
<organism evidence="8 9">
    <name type="scientific">Pseudomonas cerasi</name>
    <dbReference type="NCBI Taxonomy" id="1583341"/>
    <lineage>
        <taxon>Bacteria</taxon>
        <taxon>Pseudomonadati</taxon>
        <taxon>Pseudomonadota</taxon>
        <taxon>Gammaproteobacteria</taxon>
        <taxon>Pseudomonadales</taxon>
        <taxon>Pseudomonadaceae</taxon>
        <taxon>Pseudomonas</taxon>
    </lineage>
</organism>
<evidence type="ECO:0000256" key="3">
    <source>
        <dbReference type="ARBA" id="ARBA00022475"/>
    </source>
</evidence>
<feature type="transmembrane region" description="Helical" evidence="7">
    <location>
        <begin position="76"/>
        <end position="97"/>
    </location>
</feature>
<sequence length="728" mass="80984">MIASLQRITDLPWRRELHSWARSDGVTWVYIFKVLLAAFLTYWLALRLELPQPHTAMITVFIVMQPQSGQVFAKSFYRLLGTLAGSAMMVLLMALFAQNPLPFLGSLALWVGLCSAGAARYRNFRAYGFVLAGYTAAMVGLPALAHPEGSFMSAVWRVLEITLGILCSTAISAAVLPQSSSAAMRNALYLRFGGFARFVVNGLRGDISRTEFETGNVRFVAEAIGLEGLRSVTVFEDPHMRRRNGRLNRLNSEFMAVTTRFNALHQLLERLRLEQAEQVLKHIDPGLENLAALLDGFADRALTNDDAALLVTRLESCRAHFPERVRSLRAELEHTLASDAERLDFHTSFELLYRLLSELLDYARTHASLADHSHEREQWKGSFVPRTHWMTALAAGARATCVVGLMSVYWVLTAWPSGASMVLASAATVALSSTTHNPRRMSLQMAGGTLLGALSGFIETFFLFPHIDGFPLLCLLLAPVFVLGAYLGSRPQWTGYGLGLLIFFSLGSVPDNLTVYDPYTFINDYLAMVVGMLICAAAGAIILPPNSRWMWQRLEQALRNQVVFAISAPLKRLGSSFESQTRDLMHQAYGLAIGKPLVQRELLRWMFVVLEIGHAIIELRHEQALLPIHPAYAEYQPWRIALRVMGRALVRLFIQPDAVNLQRCLSAVDQAIKRVQEADEPFASHFDTSVLRRVKSYLHFIRTSLLDPQSPLAAYGVARTASGVAHAA</sequence>
<keyword evidence="9" id="KW-1185">Reference proteome</keyword>
<keyword evidence="3" id="KW-1003">Cell membrane</keyword>
<name>A0A193SKC2_9PSED</name>
<keyword evidence="2" id="KW-0813">Transport</keyword>
<dbReference type="GO" id="GO:0022857">
    <property type="term" value="F:transmembrane transporter activity"/>
    <property type="evidence" value="ECO:0007669"/>
    <property type="project" value="InterPro"/>
</dbReference>
<dbReference type="EMBL" id="LT963395">
    <property type="protein sequence ID" value="SOS16323.1"/>
    <property type="molecule type" value="Genomic_DNA"/>
</dbReference>
<keyword evidence="6 7" id="KW-0472">Membrane</keyword>
<feature type="transmembrane region" description="Helical" evidence="7">
    <location>
        <begin position="126"/>
        <end position="144"/>
    </location>
</feature>
<evidence type="ECO:0000256" key="2">
    <source>
        <dbReference type="ARBA" id="ARBA00022448"/>
    </source>
</evidence>
<evidence type="ECO:0000256" key="5">
    <source>
        <dbReference type="ARBA" id="ARBA00022989"/>
    </source>
</evidence>
<dbReference type="AlphaFoldDB" id="A0A193SKC2"/>
<protein>
    <submittedName>
        <fullName evidence="8">Fusaric acid resistance protein region</fullName>
    </submittedName>
</protein>